<name>A0A152A224_TIELA</name>
<keyword evidence="1" id="KW-0732">Signal</keyword>
<organism evidence="2 3">
    <name type="scientific">Tieghemostelium lacteum</name>
    <name type="common">Slime mold</name>
    <name type="synonym">Dictyostelium lacteum</name>
    <dbReference type="NCBI Taxonomy" id="361077"/>
    <lineage>
        <taxon>Eukaryota</taxon>
        <taxon>Amoebozoa</taxon>
        <taxon>Evosea</taxon>
        <taxon>Eumycetozoa</taxon>
        <taxon>Dictyostelia</taxon>
        <taxon>Dictyosteliales</taxon>
        <taxon>Raperosteliaceae</taxon>
        <taxon>Tieghemostelium</taxon>
    </lineage>
</organism>
<dbReference type="Proteomes" id="UP000076078">
    <property type="component" value="Unassembled WGS sequence"/>
</dbReference>
<feature type="chain" id="PRO_5007593609" evidence="1">
    <location>
        <begin position="21"/>
        <end position="71"/>
    </location>
</feature>
<sequence length="71" mass="8182">MKWTLIVVLVLIAFICFTKADNCDDQYQSKIDEANYVFSQDQDSQKLSQTLNIASSELDACNFKNIQEKQE</sequence>
<comment type="caution">
    <text evidence="2">The sequence shown here is derived from an EMBL/GenBank/DDBJ whole genome shotgun (WGS) entry which is preliminary data.</text>
</comment>
<keyword evidence="3" id="KW-1185">Reference proteome</keyword>
<protein>
    <submittedName>
        <fullName evidence="2">Uncharacterized protein</fullName>
    </submittedName>
</protein>
<dbReference type="InParanoid" id="A0A152A224"/>
<reference evidence="2 3" key="1">
    <citation type="submission" date="2015-12" db="EMBL/GenBank/DDBJ databases">
        <title>Dictyostelia acquired genes for synthesis and detection of signals that induce cell-type specialization by lateral gene transfer from prokaryotes.</title>
        <authorList>
            <person name="Gloeckner G."/>
            <person name="Schaap P."/>
        </authorList>
    </citation>
    <scope>NUCLEOTIDE SEQUENCE [LARGE SCALE GENOMIC DNA]</scope>
    <source>
        <strain evidence="2 3">TK</strain>
    </source>
</reference>
<dbReference type="EMBL" id="LODT01000016">
    <property type="protein sequence ID" value="KYR00254.1"/>
    <property type="molecule type" value="Genomic_DNA"/>
</dbReference>
<dbReference type="AlphaFoldDB" id="A0A152A224"/>
<proteinExistence type="predicted"/>
<gene>
    <name evidence="2" type="ORF">DLAC_03417</name>
</gene>
<accession>A0A152A224</accession>
<evidence type="ECO:0000313" key="2">
    <source>
        <dbReference type="EMBL" id="KYR00254.1"/>
    </source>
</evidence>
<feature type="signal peptide" evidence="1">
    <location>
        <begin position="1"/>
        <end position="20"/>
    </location>
</feature>
<evidence type="ECO:0000256" key="1">
    <source>
        <dbReference type="SAM" id="SignalP"/>
    </source>
</evidence>
<evidence type="ECO:0000313" key="3">
    <source>
        <dbReference type="Proteomes" id="UP000076078"/>
    </source>
</evidence>